<accession>A0A7X6HH63</accession>
<dbReference type="SUPFAM" id="SSF56529">
    <property type="entry name" value="FAH"/>
    <property type="match status" value="1"/>
</dbReference>
<dbReference type="InterPro" id="IPR036663">
    <property type="entry name" value="Fumarylacetoacetase_C_sf"/>
</dbReference>
<dbReference type="InterPro" id="IPR011234">
    <property type="entry name" value="Fumarylacetoacetase-like_C"/>
</dbReference>
<evidence type="ECO:0000259" key="2">
    <source>
        <dbReference type="Pfam" id="PF01557"/>
    </source>
</evidence>
<dbReference type="GO" id="GO:0008684">
    <property type="term" value="F:2-oxopent-4-enoate hydratase activity"/>
    <property type="evidence" value="ECO:0007669"/>
    <property type="project" value="TreeGrafter"/>
</dbReference>
<dbReference type="Gene3D" id="3.90.850.10">
    <property type="entry name" value="Fumarylacetoacetase-like, C-terminal domain"/>
    <property type="match status" value="1"/>
</dbReference>
<evidence type="ECO:0000256" key="1">
    <source>
        <dbReference type="ARBA" id="ARBA00023239"/>
    </source>
</evidence>
<protein>
    <submittedName>
        <fullName evidence="3">4-oxalocrotonate decarboxylase</fullName>
    </submittedName>
</protein>
<proteinExistence type="predicted"/>
<evidence type="ECO:0000313" key="4">
    <source>
        <dbReference type="Proteomes" id="UP000544090"/>
    </source>
</evidence>
<gene>
    <name evidence="3" type="ORF">HGG74_13730</name>
</gene>
<feature type="domain" description="Fumarylacetoacetase-like C-terminal" evidence="2">
    <location>
        <begin position="84"/>
        <end position="258"/>
    </location>
</feature>
<dbReference type="AlphaFoldDB" id="A0A7X6HH63"/>
<dbReference type="PANTHER" id="PTHR30143:SF0">
    <property type="entry name" value="2-KETO-4-PENTENOATE HYDRATASE"/>
    <property type="match status" value="1"/>
</dbReference>
<keyword evidence="1" id="KW-0456">Lyase</keyword>
<dbReference type="InterPro" id="IPR050772">
    <property type="entry name" value="Hydratase-Decarb/MhpD_sf"/>
</dbReference>
<organism evidence="3 4">
    <name type="scientific">Arthrobacter mobilis</name>
    <dbReference type="NCBI Taxonomy" id="2724944"/>
    <lineage>
        <taxon>Bacteria</taxon>
        <taxon>Bacillati</taxon>
        <taxon>Actinomycetota</taxon>
        <taxon>Actinomycetes</taxon>
        <taxon>Micrococcales</taxon>
        <taxon>Micrococcaceae</taxon>
        <taxon>Arthrobacter</taxon>
    </lineage>
</organism>
<keyword evidence="4" id="KW-1185">Reference proteome</keyword>
<dbReference type="RefSeq" id="WP_168487197.1">
    <property type="nucleotide sequence ID" value="NZ_JAAZSQ010000013.1"/>
</dbReference>
<comment type="caution">
    <text evidence="3">The sequence shown here is derived from an EMBL/GenBank/DDBJ whole genome shotgun (WGS) entry which is preliminary data.</text>
</comment>
<evidence type="ECO:0000313" key="3">
    <source>
        <dbReference type="EMBL" id="NKX55577.1"/>
    </source>
</evidence>
<dbReference type="GO" id="GO:0005737">
    <property type="term" value="C:cytoplasm"/>
    <property type="evidence" value="ECO:0007669"/>
    <property type="project" value="TreeGrafter"/>
</dbReference>
<dbReference type="Proteomes" id="UP000544090">
    <property type="component" value="Unassembled WGS sequence"/>
</dbReference>
<sequence length="266" mass="27762">MTAANTIQPAGPDIAGAARELDRAEREATAIPQFGDTLSLEQAYAVQAELLTLRLARGERLTGAKLGFTSKAKMAQMGVSEVIVGFLTDRMHVAHGSSLLLEGFVHPRIEPEIAFRFNRTVEPGASAEEIISSVDAVAPALEIIDSRYRDFSFSLADVVADNTSASRYLVGEWTDFTTDLADRAVTMLIDGAVAETGTTSAILGDPLHALEAFTRMNARYGSGLPAGAVLLAGAATAAVGLQPGSTVSAVVAGIGTVELETKGMPA</sequence>
<name>A0A7X6HH63_9MICC</name>
<dbReference type="EMBL" id="JAAZSQ010000013">
    <property type="protein sequence ID" value="NKX55577.1"/>
    <property type="molecule type" value="Genomic_DNA"/>
</dbReference>
<dbReference type="PANTHER" id="PTHR30143">
    <property type="entry name" value="ACID HYDRATASE"/>
    <property type="match status" value="1"/>
</dbReference>
<dbReference type="Pfam" id="PF01557">
    <property type="entry name" value="FAA_hydrolase"/>
    <property type="match status" value="1"/>
</dbReference>
<reference evidence="3 4" key="1">
    <citation type="submission" date="2020-04" db="EMBL/GenBank/DDBJ databases">
        <title>Arthrobacter sp. nov.</title>
        <authorList>
            <person name="Liu S."/>
        </authorList>
    </citation>
    <scope>NUCLEOTIDE SEQUENCE [LARGE SCALE GENOMIC DNA]</scope>
    <source>
        <strain evidence="3 4">E918</strain>
    </source>
</reference>